<evidence type="ECO:0000313" key="2">
    <source>
        <dbReference type="EMBL" id="WMV24479.1"/>
    </source>
</evidence>
<evidence type="ECO:0000313" key="3">
    <source>
        <dbReference type="Proteomes" id="UP001234989"/>
    </source>
</evidence>
<gene>
    <name evidence="2" type="ORF">MTR67_017864</name>
</gene>
<keyword evidence="3" id="KW-1185">Reference proteome</keyword>
<accession>A0AAF0QIQ3</accession>
<dbReference type="Proteomes" id="UP001234989">
    <property type="component" value="Chromosome 4"/>
</dbReference>
<feature type="region of interest" description="Disordered" evidence="1">
    <location>
        <begin position="1"/>
        <end position="21"/>
    </location>
</feature>
<sequence length="52" mass="5506">MKGSPSQATSQPVVKTTTHGKDRGVAFTLWGDFQVRVATGKGTTDRGALDRS</sequence>
<evidence type="ECO:0000256" key="1">
    <source>
        <dbReference type="SAM" id="MobiDB-lite"/>
    </source>
</evidence>
<organism evidence="2 3">
    <name type="scientific">Solanum verrucosum</name>
    <dbReference type="NCBI Taxonomy" id="315347"/>
    <lineage>
        <taxon>Eukaryota</taxon>
        <taxon>Viridiplantae</taxon>
        <taxon>Streptophyta</taxon>
        <taxon>Embryophyta</taxon>
        <taxon>Tracheophyta</taxon>
        <taxon>Spermatophyta</taxon>
        <taxon>Magnoliopsida</taxon>
        <taxon>eudicotyledons</taxon>
        <taxon>Gunneridae</taxon>
        <taxon>Pentapetalae</taxon>
        <taxon>asterids</taxon>
        <taxon>lamiids</taxon>
        <taxon>Solanales</taxon>
        <taxon>Solanaceae</taxon>
        <taxon>Solanoideae</taxon>
        <taxon>Solaneae</taxon>
        <taxon>Solanum</taxon>
    </lineage>
</organism>
<name>A0AAF0QIQ3_SOLVR</name>
<reference evidence="2" key="1">
    <citation type="submission" date="2023-08" db="EMBL/GenBank/DDBJ databases">
        <title>A de novo genome assembly of Solanum verrucosum Schlechtendal, a Mexican diploid species geographically isolated from the other diploid A-genome species in potato relatives.</title>
        <authorList>
            <person name="Hosaka K."/>
        </authorList>
    </citation>
    <scope>NUCLEOTIDE SEQUENCE</scope>
    <source>
        <tissue evidence="2">Young leaves</tissue>
    </source>
</reference>
<dbReference type="EMBL" id="CP133615">
    <property type="protein sequence ID" value="WMV24479.1"/>
    <property type="molecule type" value="Genomic_DNA"/>
</dbReference>
<dbReference type="AlphaFoldDB" id="A0AAF0QIQ3"/>
<feature type="compositionally biased region" description="Polar residues" evidence="1">
    <location>
        <begin position="1"/>
        <end position="17"/>
    </location>
</feature>
<protein>
    <submittedName>
        <fullName evidence="2">Uncharacterized protein</fullName>
    </submittedName>
</protein>
<proteinExistence type="predicted"/>